<keyword evidence="1" id="KW-0808">Transferase</keyword>
<feature type="domain" description="Signal transduction histidine kinase subgroup 3 dimerisation and phosphoacceptor" evidence="5">
    <location>
        <begin position="72"/>
        <end position="138"/>
    </location>
</feature>
<dbReference type="Gene3D" id="6.10.250.2870">
    <property type="match status" value="1"/>
</dbReference>
<evidence type="ECO:0000256" key="3">
    <source>
        <dbReference type="ARBA" id="ARBA00023012"/>
    </source>
</evidence>
<dbReference type="PANTHER" id="PTHR24421:SF63">
    <property type="entry name" value="SENSOR HISTIDINE KINASE DESK"/>
    <property type="match status" value="1"/>
</dbReference>
<dbReference type="EMBL" id="FNDJ01000054">
    <property type="protein sequence ID" value="SDM74489.1"/>
    <property type="molecule type" value="Genomic_DNA"/>
</dbReference>
<evidence type="ECO:0000313" key="7">
    <source>
        <dbReference type="Proteomes" id="UP000199202"/>
    </source>
</evidence>
<keyword evidence="2 6" id="KW-0418">Kinase</keyword>
<dbReference type="GO" id="GO:0016020">
    <property type="term" value="C:membrane"/>
    <property type="evidence" value="ECO:0007669"/>
    <property type="project" value="InterPro"/>
</dbReference>
<dbReference type="Pfam" id="PF07730">
    <property type="entry name" value="HisKA_3"/>
    <property type="match status" value="1"/>
</dbReference>
<dbReference type="InterPro" id="IPR011712">
    <property type="entry name" value="Sig_transdc_His_kin_sub3_dim/P"/>
</dbReference>
<dbReference type="Proteomes" id="UP000199202">
    <property type="component" value="Unassembled WGS sequence"/>
</dbReference>
<evidence type="ECO:0000256" key="4">
    <source>
        <dbReference type="SAM" id="Phobius"/>
    </source>
</evidence>
<keyword evidence="3" id="KW-0902">Two-component regulatory system</keyword>
<proteinExistence type="predicted"/>
<name>A0A1G9VQN2_9ACTN</name>
<dbReference type="GO" id="GO:0046983">
    <property type="term" value="F:protein dimerization activity"/>
    <property type="evidence" value="ECO:0007669"/>
    <property type="project" value="InterPro"/>
</dbReference>
<evidence type="ECO:0000256" key="2">
    <source>
        <dbReference type="ARBA" id="ARBA00022777"/>
    </source>
</evidence>
<dbReference type="RefSeq" id="WP_143044313.1">
    <property type="nucleotide sequence ID" value="NZ_FNDJ01000054.1"/>
</dbReference>
<dbReference type="PANTHER" id="PTHR24421">
    <property type="entry name" value="NITRATE/NITRITE SENSOR PROTEIN NARX-RELATED"/>
    <property type="match status" value="1"/>
</dbReference>
<keyword evidence="7" id="KW-1185">Reference proteome</keyword>
<protein>
    <submittedName>
        <fullName evidence="6">Two-component system, NarL family, sensor histidine kinase DesK</fullName>
    </submittedName>
</protein>
<dbReference type="AlphaFoldDB" id="A0A1G9VQN2"/>
<dbReference type="OrthoDB" id="5241784at2"/>
<reference evidence="6 7" key="1">
    <citation type="submission" date="2016-10" db="EMBL/GenBank/DDBJ databases">
        <authorList>
            <person name="de Groot N.N."/>
        </authorList>
    </citation>
    <scope>NUCLEOTIDE SEQUENCE [LARGE SCALE GENOMIC DNA]</scope>
    <source>
        <strain evidence="6 7">CGMCC 4.6533</strain>
    </source>
</reference>
<dbReference type="GO" id="GO:0000155">
    <property type="term" value="F:phosphorelay sensor kinase activity"/>
    <property type="evidence" value="ECO:0007669"/>
    <property type="project" value="InterPro"/>
</dbReference>
<keyword evidence="4" id="KW-0812">Transmembrane</keyword>
<dbReference type="STRING" id="633440.SAMN05421869_15415"/>
<evidence type="ECO:0000256" key="1">
    <source>
        <dbReference type="ARBA" id="ARBA00022679"/>
    </source>
</evidence>
<feature type="transmembrane region" description="Helical" evidence="4">
    <location>
        <begin position="27"/>
        <end position="47"/>
    </location>
</feature>
<organism evidence="6 7">
    <name type="scientific">Nonomuraea jiangxiensis</name>
    <dbReference type="NCBI Taxonomy" id="633440"/>
    <lineage>
        <taxon>Bacteria</taxon>
        <taxon>Bacillati</taxon>
        <taxon>Actinomycetota</taxon>
        <taxon>Actinomycetes</taxon>
        <taxon>Streptosporangiales</taxon>
        <taxon>Streptosporangiaceae</taxon>
        <taxon>Nonomuraea</taxon>
    </lineage>
</organism>
<keyword evidence="4" id="KW-1133">Transmembrane helix</keyword>
<gene>
    <name evidence="6" type="ORF">SAMN05421869_15415</name>
</gene>
<accession>A0A1G9VQN2</accession>
<keyword evidence="4" id="KW-0472">Membrane</keyword>
<evidence type="ECO:0000313" key="6">
    <source>
        <dbReference type="EMBL" id="SDM74489.1"/>
    </source>
</evidence>
<evidence type="ECO:0000259" key="5">
    <source>
        <dbReference type="Pfam" id="PF07730"/>
    </source>
</evidence>
<dbReference type="InterPro" id="IPR050482">
    <property type="entry name" value="Sensor_HK_TwoCompSys"/>
</dbReference>
<sequence>MALGRPVRGAGVDSGAAGDGALTGAPAPTLGVFALMILAFGMLMVALRHSRALVVQLREARGEVARLAAADERLRIARDLHDLLGHSLSLIVLKSERARWLADRDPARAVTEIGDIESVARSSLADACEAISGYRRRELGVELDGARAVQAAAGIDTTVRTRGEPLPKTADGVFSWVVRESVANVIRHAHATRCVIEIRPAAGRWLPGRGPRSRWLRLMTRTWCGARWRHCSGWRRTWKSWRRR</sequence>